<protein>
    <submittedName>
        <fullName evidence="2">Tripartite tricarboxylate transporter substrate binding protein</fullName>
    </submittedName>
</protein>
<gene>
    <name evidence="2" type="ORF">QEH59_02655</name>
</gene>
<dbReference type="CDD" id="cd07012">
    <property type="entry name" value="PBP2_Bug_TTT"/>
    <property type="match status" value="1"/>
</dbReference>
<sequence>MNVRDKIAWCTVILLLCALVGQRLMRVDSSGTFPNRSVLLICPYSAGGGSDMLARGLARAAEPDLGQTITVNNVTGGGGAVGFVAGLLAPPDGHTVTMITIELVSLPLQGLVPFQPDEFAPILRLNMDPAALAVRADCPANTFEEFMEWSKRDSKLSVGNSGPGTVWHMAAARLAEAASLEFNHVPFGGASHAVTALVGGHIDAVTVSPGELRSQILAGQVKILGVMSEDRVSYSPDSPTFTELGYPLIFGTWRGLAVPRETPAEVRAKLAEVFSKAAYSTELAEFADAAGLNMALASGSDFALQIKNEKAQIASIMKKLGLIYEK</sequence>
<dbReference type="Gene3D" id="3.40.190.10">
    <property type="entry name" value="Periplasmic binding protein-like II"/>
    <property type="match status" value="1"/>
</dbReference>
<dbReference type="PANTHER" id="PTHR42928:SF5">
    <property type="entry name" value="BLR1237 PROTEIN"/>
    <property type="match status" value="1"/>
</dbReference>
<dbReference type="Pfam" id="PF03401">
    <property type="entry name" value="TctC"/>
    <property type="match status" value="1"/>
</dbReference>
<dbReference type="Proteomes" id="UP001243717">
    <property type="component" value="Unassembled WGS sequence"/>
</dbReference>
<dbReference type="InterPro" id="IPR005064">
    <property type="entry name" value="BUG"/>
</dbReference>
<reference evidence="2 3" key="1">
    <citation type="submission" date="2023-04" db="EMBL/GenBank/DDBJ databases">
        <title>A novel bacteria isolated from coastal sediment.</title>
        <authorList>
            <person name="Liu X.-J."/>
            <person name="Du Z.-J."/>
        </authorList>
    </citation>
    <scope>NUCLEOTIDE SEQUENCE [LARGE SCALE GENOMIC DNA]</scope>
    <source>
        <strain evidence="2 3">SDUM461004</strain>
    </source>
</reference>
<organism evidence="2 3">
    <name type="scientific">Thalassobacterium sedimentorum</name>
    <dbReference type="NCBI Taxonomy" id="3041258"/>
    <lineage>
        <taxon>Bacteria</taxon>
        <taxon>Pseudomonadati</taxon>
        <taxon>Verrucomicrobiota</taxon>
        <taxon>Opitutia</taxon>
        <taxon>Puniceicoccales</taxon>
        <taxon>Coraliomargaritaceae</taxon>
        <taxon>Thalassobacterium</taxon>
    </lineage>
</organism>
<evidence type="ECO:0000313" key="2">
    <source>
        <dbReference type="EMBL" id="MDQ8193309.1"/>
    </source>
</evidence>
<dbReference type="Gene3D" id="3.40.190.150">
    <property type="entry name" value="Bordetella uptake gene, domain 1"/>
    <property type="match status" value="1"/>
</dbReference>
<accession>A0ABU1AFH6</accession>
<comment type="similarity">
    <text evidence="1">Belongs to the UPF0065 (bug) family.</text>
</comment>
<dbReference type="PIRSF" id="PIRSF017082">
    <property type="entry name" value="YflP"/>
    <property type="match status" value="1"/>
</dbReference>
<name>A0ABU1AFH6_9BACT</name>
<dbReference type="RefSeq" id="WP_308983813.1">
    <property type="nucleotide sequence ID" value="NZ_JARXIC010000003.1"/>
</dbReference>
<dbReference type="PANTHER" id="PTHR42928">
    <property type="entry name" value="TRICARBOXYLATE-BINDING PROTEIN"/>
    <property type="match status" value="1"/>
</dbReference>
<keyword evidence="3" id="KW-1185">Reference proteome</keyword>
<dbReference type="InterPro" id="IPR042100">
    <property type="entry name" value="Bug_dom1"/>
</dbReference>
<evidence type="ECO:0000313" key="3">
    <source>
        <dbReference type="Proteomes" id="UP001243717"/>
    </source>
</evidence>
<evidence type="ECO:0000256" key="1">
    <source>
        <dbReference type="ARBA" id="ARBA00006987"/>
    </source>
</evidence>
<proteinExistence type="inferred from homology"/>
<comment type="caution">
    <text evidence="2">The sequence shown here is derived from an EMBL/GenBank/DDBJ whole genome shotgun (WGS) entry which is preliminary data.</text>
</comment>
<dbReference type="SUPFAM" id="SSF53850">
    <property type="entry name" value="Periplasmic binding protein-like II"/>
    <property type="match status" value="1"/>
</dbReference>
<dbReference type="EMBL" id="JARXIC010000003">
    <property type="protein sequence ID" value="MDQ8193309.1"/>
    <property type="molecule type" value="Genomic_DNA"/>
</dbReference>